<evidence type="ECO:0000256" key="9">
    <source>
        <dbReference type="ARBA" id="ARBA00022878"/>
    </source>
</evidence>
<keyword evidence="9" id="KW-0828">Tyrosine catabolism</keyword>
<dbReference type="SUPFAM" id="SSF53383">
    <property type="entry name" value="PLP-dependent transferases"/>
    <property type="match status" value="1"/>
</dbReference>
<keyword evidence="8" id="KW-0808">Transferase</keyword>
<dbReference type="AlphaFoldDB" id="A0A8S1H1Q7"/>
<evidence type="ECO:0000313" key="15">
    <source>
        <dbReference type="EMBL" id="CAD6190216.1"/>
    </source>
</evidence>
<comment type="subunit">
    <text evidence="4 12">Homodimer.</text>
</comment>
<evidence type="ECO:0000256" key="12">
    <source>
        <dbReference type="PIRNR" id="PIRNR000517"/>
    </source>
</evidence>
<dbReference type="EC" id="2.6.1.5" evidence="5 12"/>
<dbReference type="InterPro" id="IPR005957">
    <property type="entry name" value="Tyrosine_aminoTrfase"/>
</dbReference>
<dbReference type="CDD" id="cd00609">
    <property type="entry name" value="AAT_like"/>
    <property type="match status" value="1"/>
</dbReference>
<evidence type="ECO:0000256" key="6">
    <source>
        <dbReference type="ARBA" id="ARBA00015959"/>
    </source>
</evidence>
<feature type="modified residue" description="N6-(pyridoxal phosphate)lysine" evidence="13">
    <location>
        <position position="293"/>
    </location>
</feature>
<dbReference type="GO" id="GO:0006572">
    <property type="term" value="P:L-tyrosine catabolic process"/>
    <property type="evidence" value="ECO:0007669"/>
    <property type="project" value="UniProtKB-KW"/>
</dbReference>
<dbReference type="Proteomes" id="UP000835052">
    <property type="component" value="Unassembled WGS sequence"/>
</dbReference>
<dbReference type="PRINTS" id="PR00753">
    <property type="entry name" value="ACCSYNTHASE"/>
</dbReference>
<name>A0A8S1H1Q7_9PELO</name>
<keyword evidence="7" id="KW-0032">Aminotransferase</keyword>
<dbReference type="InterPro" id="IPR015422">
    <property type="entry name" value="PyrdxlP-dep_Trfase_small"/>
</dbReference>
<gene>
    <name evidence="15" type="ORF">CAUJ_LOCUS6135</name>
</gene>
<feature type="domain" description="Aminotransferase class I/classII large" evidence="14">
    <location>
        <begin position="86"/>
        <end position="443"/>
    </location>
</feature>
<evidence type="ECO:0000256" key="2">
    <source>
        <dbReference type="ARBA" id="ARBA00005203"/>
    </source>
</evidence>
<comment type="pathway">
    <text evidence="2 12">Amino-acid degradation; L-phenylalanine degradation; acetoacetate and fumarate from L-phenylalanine: step 2/6.</text>
</comment>
<protein>
    <recommendedName>
        <fullName evidence="6 12">Tyrosine aminotransferase</fullName>
        <shortName evidence="12">TAT</shortName>
        <ecNumber evidence="5 12">2.6.1.5</ecNumber>
    </recommendedName>
</protein>
<proteinExistence type="inferred from homology"/>
<comment type="similarity">
    <text evidence="3 12">Belongs to the class-I pyridoxal-phosphate-dependent aminotransferase family.</text>
</comment>
<sequence>MLTQVPSPVESALNLSEIANDMSPITKRQIDAELFLHEIALLHRQVSRKSMDWRTMPQSAHSRNTVNPVRKIADACQVTPNPNKRLLKLHLGDPSVGGMLPPSPVAVQAMHEAVDSHAFDGYGPAVGDLAARQAVVDRYSVPSASFTADDVILASGCSHALQMAIEAIAGPGDSILVPHPGFPLYSTLCRPHGIVDRAYHITMTDGVRIDLNYLESLIDETTKAIIVNNPGNPTGAVFTKEHLQEILRVAHKHRLVIIADEIYGDLVYNGAEFHPIATLSPKVPVLTCDGIAKRWMVPGWRLGWVIVHDRYKVLSQIKLGMVALSQKIVGPCALVQGALPKILKDTPEEYFVYTRNVIQENANAIAEVLEVVPGLTAIKPQGAMYMMIGVDKATYGDDVGFCQALIREESVFCLPGQAFSAPGYFRIVLTSNLAEMREAAERIRDYCLRHIGECRSEDSSDEGCELGSFCDSENDV</sequence>
<evidence type="ECO:0000256" key="10">
    <source>
        <dbReference type="ARBA" id="ARBA00022898"/>
    </source>
</evidence>
<dbReference type="InterPro" id="IPR004839">
    <property type="entry name" value="Aminotransferase_I/II_large"/>
</dbReference>
<dbReference type="NCBIfam" id="TIGR01264">
    <property type="entry name" value="tyr_amTase_E"/>
    <property type="match status" value="1"/>
</dbReference>
<dbReference type="PIRSF" id="PIRSF000517">
    <property type="entry name" value="Tyr_transaminase"/>
    <property type="match status" value="1"/>
</dbReference>
<evidence type="ECO:0000259" key="14">
    <source>
        <dbReference type="Pfam" id="PF00155"/>
    </source>
</evidence>
<keyword evidence="16" id="KW-1185">Reference proteome</keyword>
<evidence type="ECO:0000256" key="3">
    <source>
        <dbReference type="ARBA" id="ARBA00007441"/>
    </source>
</evidence>
<dbReference type="Gene3D" id="3.40.640.10">
    <property type="entry name" value="Type I PLP-dependent aspartate aminotransferase-like (Major domain)"/>
    <property type="match status" value="1"/>
</dbReference>
<reference evidence="15" key="1">
    <citation type="submission" date="2020-10" db="EMBL/GenBank/DDBJ databases">
        <authorList>
            <person name="Kikuchi T."/>
        </authorList>
    </citation>
    <scope>NUCLEOTIDE SEQUENCE</scope>
    <source>
        <strain evidence="15">NKZ352</strain>
    </source>
</reference>
<dbReference type="Pfam" id="PF00155">
    <property type="entry name" value="Aminotran_1_2"/>
    <property type="match status" value="1"/>
</dbReference>
<keyword evidence="10 12" id="KW-0663">Pyridoxal phosphate</keyword>
<evidence type="ECO:0000256" key="7">
    <source>
        <dbReference type="ARBA" id="ARBA00022576"/>
    </source>
</evidence>
<dbReference type="InterPro" id="IPR005958">
    <property type="entry name" value="TyrNic_aminoTrfase"/>
</dbReference>
<comment type="cofactor">
    <cofactor evidence="1 12 13">
        <name>pyridoxal 5'-phosphate</name>
        <dbReference type="ChEBI" id="CHEBI:597326"/>
    </cofactor>
</comment>
<dbReference type="FunFam" id="3.40.640.10:FF:000048">
    <property type="entry name" value="tyrosine aminotransferase"/>
    <property type="match status" value="1"/>
</dbReference>
<evidence type="ECO:0000256" key="8">
    <source>
        <dbReference type="ARBA" id="ARBA00022679"/>
    </source>
</evidence>
<comment type="catalytic activity">
    <reaction evidence="11 12">
        <text>L-tyrosine + 2-oxoglutarate = 3-(4-hydroxyphenyl)pyruvate + L-glutamate</text>
        <dbReference type="Rhea" id="RHEA:15093"/>
        <dbReference type="ChEBI" id="CHEBI:16810"/>
        <dbReference type="ChEBI" id="CHEBI:29985"/>
        <dbReference type="ChEBI" id="CHEBI:36242"/>
        <dbReference type="ChEBI" id="CHEBI:58315"/>
        <dbReference type="EC" id="2.6.1.5"/>
    </reaction>
</comment>
<accession>A0A8S1H1Q7</accession>
<dbReference type="GO" id="GO:0006559">
    <property type="term" value="P:L-phenylalanine catabolic process"/>
    <property type="evidence" value="ECO:0007669"/>
    <property type="project" value="UniProtKB-UniRule"/>
</dbReference>
<evidence type="ECO:0000256" key="4">
    <source>
        <dbReference type="ARBA" id="ARBA00011738"/>
    </source>
</evidence>
<dbReference type="PANTHER" id="PTHR45744:SF2">
    <property type="entry name" value="TYROSINE AMINOTRANSFERASE"/>
    <property type="match status" value="1"/>
</dbReference>
<dbReference type="InterPro" id="IPR015421">
    <property type="entry name" value="PyrdxlP-dep_Trfase_major"/>
</dbReference>
<dbReference type="GO" id="GO:0030170">
    <property type="term" value="F:pyridoxal phosphate binding"/>
    <property type="evidence" value="ECO:0007669"/>
    <property type="project" value="InterPro"/>
</dbReference>
<dbReference type="Gene3D" id="3.90.1150.10">
    <property type="entry name" value="Aspartate Aminotransferase, domain 1"/>
    <property type="match status" value="1"/>
</dbReference>
<dbReference type="GO" id="GO:0004838">
    <property type="term" value="F:L-tyrosine-2-oxoglutarate transaminase activity"/>
    <property type="evidence" value="ECO:0007669"/>
    <property type="project" value="UniProtKB-UniRule"/>
</dbReference>
<evidence type="ECO:0000256" key="13">
    <source>
        <dbReference type="PIRSR" id="PIRSR000517-1"/>
    </source>
</evidence>
<evidence type="ECO:0000256" key="5">
    <source>
        <dbReference type="ARBA" id="ARBA00012749"/>
    </source>
</evidence>
<dbReference type="PANTHER" id="PTHR45744">
    <property type="entry name" value="TYROSINE AMINOTRANSFERASE"/>
    <property type="match status" value="1"/>
</dbReference>
<dbReference type="InterPro" id="IPR015424">
    <property type="entry name" value="PyrdxlP-dep_Trfase"/>
</dbReference>
<evidence type="ECO:0000313" key="16">
    <source>
        <dbReference type="Proteomes" id="UP000835052"/>
    </source>
</evidence>
<organism evidence="15 16">
    <name type="scientific">Caenorhabditis auriculariae</name>
    <dbReference type="NCBI Taxonomy" id="2777116"/>
    <lineage>
        <taxon>Eukaryota</taxon>
        <taxon>Metazoa</taxon>
        <taxon>Ecdysozoa</taxon>
        <taxon>Nematoda</taxon>
        <taxon>Chromadorea</taxon>
        <taxon>Rhabditida</taxon>
        <taxon>Rhabditina</taxon>
        <taxon>Rhabditomorpha</taxon>
        <taxon>Rhabditoidea</taxon>
        <taxon>Rhabditidae</taxon>
        <taxon>Peloderinae</taxon>
        <taxon>Caenorhabditis</taxon>
    </lineage>
</organism>
<evidence type="ECO:0000256" key="11">
    <source>
        <dbReference type="ARBA" id="ARBA00047798"/>
    </source>
</evidence>
<dbReference type="OrthoDB" id="7042322at2759"/>
<dbReference type="EMBL" id="CAJGYM010000014">
    <property type="protein sequence ID" value="CAD6190216.1"/>
    <property type="molecule type" value="Genomic_DNA"/>
</dbReference>
<comment type="caution">
    <text evidence="15">The sequence shown here is derived from an EMBL/GenBank/DDBJ whole genome shotgun (WGS) entry which is preliminary data.</text>
</comment>
<evidence type="ECO:0000256" key="1">
    <source>
        <dbReference type="ARBA" id="ARBA00001933"/>
    </source>
</evidence>
<comment type="function">
    <text evidence="12">Transaminase involved in tyrosine breakdown. Converts tyrosine to p-hydroxyphenylpyruvate.</text>
</comment>
<dbReference type="NCBIfam" id="TIGR01265">
    <property type="entry name" value="tyr_nico_aTase"/>
    <property type="match status" value="1"/>
</dbReference>